<protein>
    <submittedName>
        <fullName evidence="3">Uncharacterized protein</fullName>
    </submittedName>
</protein>
<evidence type="ECO:0000256" key="1">
    <source>
        <dbReference type="SAM" id="Coils"/>
    </source>
</evidence>
<keyword evidence="1" id="KW-0175">Coiled coil</keyword>
<feature type="region of interest" description="Disordered" evidence="2">
    <location>
        <begin position="378"/>
        <end position="405"/>
    </location>
</feature>
<keyword evidence="4" id="KW-1185">Reference proteome</keyword>
<dbReference type="Proteomes" id="UP000054937">
    <property type="component" value="Unassembled WGS sequence"/>
</dbReference>
<sequence length="1294" mass="152786">MIDHQTARFLVRSNSNTKQHSASCNNINFDDKENKSCDNKVVQQNFLQLQENKRINITNQNNQEQNMNNNQNRQQLFDKFLNQLHSLSCDIQNLNCDNQVEDCKANQIQQNEAVQTEQQQDLKNQLNNLNKQLNIVMQNLNQQQNDNKLPENEKNKGSLQQQEQKSVEKKQNNEQLKLSSVQKNELNEQIQDLQKQKNQLQVGVFELKNIFWKQIIEQKKLQKKIDAWYIRKFEKIELLLLEKNDSALIEVINKIRSIKKNKPWKKKNQENQLKQMQNFSQESQNNISDLPSLENKKKQIQQDRNYLQERGAKTENFLNILSQKDFKKNKSYNKFPHIINDSNINSTPFSHFSSSSNSENDFNNQAFLKFNNKNQTDQFEQFQSQQQQQKLVQNNLRQQTAKNRSFSENNSVNQAFIMTGKSYINNNNIKIDDDNNISQIEQMMLNCCLKTDQSGNNLQMSNLRDVQLEDLLNVTQQYNQSISLDLDFNKENIKNNRNETKNNQKRSLLSQKIQNENQNQVQGKQQKNQSNNLEQLLLGSLTQNSLSKKIGHFNSQNIANSIINNLSNNYQKNIKNHSSSENQKNEQLSPIISEKGCSQMFSLDQIINLSQIQSQKVQIQQNKLESQLYGQMDMDSQNFQIFQDFQQKQQKSEKLAQSSQTGLINEQKNGELDKSIFLFQTENLEDNSQKLQNTLNFDLNKITQQVDTNMLQDIQVENHLIKDSSYFDQKINDKNTIQNDYNNKNISNKDTIQLDKNLEEKKENENNFLYQYNDNSYKGFNQSFSSLLNKQGEISGIQFTKQQSNQINEQDCTLDIQMLKQSAGNSQNNNNKNNEYDIKNNLNINDTGIDQYNMGQQLQQQSLKKSQNTKPNNLKIQKQISNKNDNQELIENISPINKQFDTNFSKIQNFDQQKFNNSVKSNENKIYKNSKHIHNQESLYINKEQSIQNNELEQNQIIQSIQMKDINNNSLMLNQKEKYLLDQYDENLTQEIQDLMSFSIVKQQQIDQENQQLFDNYDQEQQKQNYQNSNQKSTKNFNENNIQIQQQLQQFYQIQQNLSENWNQSDQVLNQNLDTQFNFNSQKHTQNLGARSTKSNNGNNIPRLDLSCISKNFVEKNIQHNLNDNSQIQQFKEQNQYQNKNQQKYLEKDEQYTQFLNQDLQNQQNIINVQNFQKFMAKICPYQIILNLIYSFRPDFSIKSGENNFPYTEANDKKIGEQILTFKQEDDQDILNYYMTEQQNTLDSKRKQKQKQPTSVKKKVKNIRSFTQNKKEKENKLQQSYQLNFQQKKRFELY</sequence>
<dbReference type="InParanoid" id="A0A0V0R355"/>
<feature type="compositionally biased region" description="Basic residues" evidence="2">
    <location>
        <begin position="1246"/>
        <end position="1260"/>
    </location>
</feature>
<accession>A0A0V0R355</accession>
<proteinExistence type="predicted"/>
<gene>
    <name evidence="3" type="ORF">PPERSA_08965</name>
</gene>
<dbReference type="EMBL" id="LDAU01000057">
    <property type="protein sequence ID" value="KRX08861.1"/>
    <property type="molecule type" value="Genomic_DNA"/>
</dbReference>
<feature type="region of interest" description="Disordered" evidence="2">
    <location>
        <begin position="1241"/>
        <end position="1260"/>
    </location>
</feature>
<feature type="compositionally biased region" description="Low complexity" evidence="2">
    <location>
        <begin position="378"/>
        <end position="399"/>
    </location>
</feature>
<comment type="caution">
    <text evidence="3">The sequence shown here is derived from an EMBL/GenBank/DDBJ whole genome shotgun (WGS) entry which is preliminary data.</text>
</comment>
<evidence type="ECO:0000256" key="2">
    <source>
        <dbReference type="SAM" id="MobiDB-lite"/>
    </source>
</evidence>
<organism evidence="3 4">
    <name type="scientific">Pseudocohnilembus persalinus</name>
    <name type="common">Ciliate</name>
    <dbReference type="NCBI Taxonomy" id="266149"/>
    <lineage>
        <taxon>Eukaryota</taxon>
        <taxon>Sar</taxon>
        <taxon>Alveolata</taxon>
        <taxon>Ciliophora</taxon>
        <taxon>Intramacronucleata</taxon>
        <taxon>Oligohymenophorea</taxon>
        <taxon>Scuticociliatia</taxon>
        <taxon>Philasterida</taxon>
        <taxon>Pseudocohnilembidae</taxon>
        <taxon>Pseudocohnilembus</taxon>
    </lineage>
</organism>
<feature type="region of interest" description="Disordered" evidence="2">
    <location>
        <begin position="146"/>
        <end position="174"/>
    </location>
</feature>
<name>A0A0V0R355_PSEPJ</name>
<reference evidence="3 4" key="1">
    <citation type="journal article" date="2015" name="Sci. Rep.">
        <title>Genome of the facultative scuticociliatosis pathogen Pseudocohnilembus persalinus provides insight into its virulence through horizontal gene transfer.</title>
        <authorList>
            <person name="Xiong J."/>
            <person name="Wang G."/>
            <person name="Cheng J."/>
            <person name="Tian M."/>
            <person name="Pan X."/>
            <person name="Warren A."/>
            <person name="Jiang C."/>
            <person name="Yuan D."/>
            <person name="Miao W."/>
        </authorList>
    </citation>
    <scope>NUCLEOTIDE SEQUENCE [LARGE SCALE GENOMIC DNA]</scope>
    <source>
        <strain evidence="3">36N120E</strain>
    </source>
</reference>
<evidence type="ECO:0000313" key="4">
    <source>
        <dbReference type="Proteomes" id="UP000054937"/>
    </source>
</evidence>
<evidence type="ECO:0000313" key="3">
    <source>
        <dbReference type="EMBL" id="KRX08861.1"/>
    </source>
</evidence>
<feature type="coiled-coil region" evidence="1">
    <location>
        <begin position="266"/>
        <end position="310"/>
    </location>
</feature>